<dbReference type="OrthoDB" id="8958038at2759"/>
<accession>A0A4C1V9P4</accession>
<protein>
    <submittedName>
        <fullName evidence="1">Uncharacterized protein</fullName>
    </submittedName>
</protein>
<proteinExistence type="predicted"/>
<comment type="caution">
    <text evidence="1">The sequence shown here is derived from an EMBL/GenBank/DDBJ whole genome shotgun (WGS) entry which is preliminary data.</text>
</comment>
<dbReference type="Proteomes" id="UP000299102">
    <property type="component" value="Unassembled WGS sequence"/>
</dbReference>
<dbReference type="EMBL" id="BGZK01000302">
    <property type="protein sequence ID" value="GBP35300.1"/>
    <property type="molecule type" value="Genomic_DNA"/>
</dbReference>
<sequence>MKARKHQTRSLDAPFLEVAKRAWMRRAQVDSFVKEIQVLRNGHILSRKSKLWKLDLIWENGLLRVRSRISAVHVPATAKQPMILDGKHSFTRLLVQHEHKLATSLMKEWSMNSDKDTR</sequence>
<organism evidence="1 2">
    <name type="scientific">Eumeta variegata</name>
    <name type="common">Bagworm moth</name>
    <name type="synonym">Eumeta japonica</name>
    <dbReference type="NCBI Taxonomy" id="151549"/>
    <lineage>
        <taxon>Eukaryota</taxon>
        <taxon>Metazoa</taxon>
        <taxon>Ecdysozoa</taxon>
        <taxon>Arthropoda</taxon>
        <taxon>Hexapoda</taxon>
        <taxon>Insecta</taxon>
        <taxon>Pterygota</taxon>
        <taxon>Neoptera</taxon>
        <taxon>Endopterygota</taxon>
        <taxon>Lepidoptera</taxon>
        <taxon>Glossata</taxon>
        <taxon>Ditrysia</taxon>
        <taxon>Tineoidea</taxon>
        <taxon>Psychidae</taxon>
        <taxon>Oiketicinae</taxon>
        <taxon>Eumeta</taxon>
    </lineage>
</organism>
<dbReference type="AlphaFoldDB" id="A0A4C1V9P4"/>
<keyword evidence="2" id="KW-1185">Reference proteome</keyword>
<evidence type="ECO:0000313" key="1">
    <source>
        <dbReference type="EMBL" id="GBP35300.1"/>
    </source>
</evidence>
<evidence type="ECO:0000313" key="2">
    <source>
        <dbReference type="Proteomes" id="UP000299102"/>
    </source>
</evidence>
<gene>
    <name evidence="1" type="ORF">EVAR_20673_1</name>
</gene>
<reference evidence="1 2" key="1">
    <citation type="journal article" date="2019" name="Commun. Biol.">
        <title>The bagworm genome reveals a unique fibroin gene that provides high tensile strength.</title>
        <authorList>
            <person name="Kono N."/>
            <person name="Nakamura H."/>
            <person name="Ohtoshi R."/>
            <person name="Tomita M."/>
            <person name="Numata K."/>
            <person name="Arakawa K."/>
        </authorList>
    </citation>
    <scope>NUCLEOTIDE SEQUENCE [LARGE SCALE GENOMIC DNA]</scope>
</reference>
<name>A0A4C1V9P4_EUMVA</name>